<keyword evidence="3" id="KW-1185">Reference proteome</keyword>
<feature type="compositionally biased region" description="Low complexity" evidence="1">
    <location>
        <begin position="272"/>
        <end position="281"/>
    </location>
</feature>
<feature type="region of interest" description="Disordered" evidence="1">
    <location>
        <begin position="349"/>
        <end position="371"/>
    </location>
</feature>
<feature type="compositionally biased region" description="Polar residues" evidence="1">
    <location>
        <begin position="360"/>
        <end position="369"/>
    </location>
</feature>
<dbReference type="RefSeq" id="XP_067180422.1">
    <property type="nucleotide sequence ID" value="XM_067325209.1"/>
</dbReference>
<reference evidence="3" key="2">
    <citation type="journal article" date="2021" name="Sci. Data">
        <title>Chromosome-scale genome sequencing, assembly and annotation of six genomes from subfamily Leishmaniinae.</title>
        <authorList>
            <person name="Almutairi H."/>
            <person name="Urbaniak M.D."/>
            <person name="Bates M.D."/>
            <person name="Jariyapan N."/>
            <person name="Kwakye-Nuako G."/>
            <person name="Thomaz Soccol V."/>
            <person name="Al-Salem W.S."/>
            <person name="Dillon R.J."/>
            <person name="Bates P.A."/>
            <person name="Gatherer D."/>
        </authorList>
    </citation>
    <scope>NUCLEOTIDE SEQUENCE [LARGE SCALE GENOMIC DNA]</scope>
</reference>
<dbReference type="KEGG" id="lmat:92517721"/>
<sequence>MSPSCAMEAEGPLTGTPTAAAPVGPLPIASAFIAPPLACAPEAHSSAGAGHRRVVAPPICTAASFMQPTSCTLSPRQLRKPALRPTTMSIAPHPSQRNGSDSSEDFLAVHTALPPKLSPSPGAEARSLSNEYSSAYNASLPSCGAVSGGVEPQHRCMRPSPCLPQGVLTALAESRTATSPPSAPSHEGAAVVCEADEIFARAPAVAVPASMASLASTESSTRHAQASPFPPLPAAEPTLSPHDPLPGRGSEGNTSPGCRCSMNIPSSRRARSSFARRPSAPGRCVVAHGPAQGTGQGLVHRLRSASAPPHTVVHELLSTRRTAEPAMPVALPAALRLASYLSGPSMQGFLSPNEDGADSTKGSATTTSEAPLMLPDTRRVTVFSGTAAVTTRTTATATPHTSPSLPATQRRRSASVPVRDTCSFSRKTGGSVCACLAAVEAEPLPKRSESLPHGLYAPSSATASEVRSRWDEDSAEAPFTAATTATGSANLLLMAPAVSVRREDLAWFLSPFRDVDAQSYLAAAPLHLHASLVAECARAMRAVRRQEVWAQHTTAGREELQRQVVARIFAKRFNRAEGILEDAPTRRRCLAAPWPKQELLSDHTVLVSGDRMNRAQSAAAANIPPSQGFFLQRTRSPAAFTRCRRGTPELPEERAMENARLEAAGDVRAVAAVESCVAREATVGSVTVEASEWAQPQRWGSGIEARAAALLPPGLLRSRFSEDSSSCSLSYEAALLTAAQEMLR</sequence>
<organism evidence="2 3">
    <name type="scientific">Leishmania martiniquensis</name>
    <dbReference type="NCBI Taxonomy" id="1580590"/>
    <lineage>
        <taxon>Eukaryota</taxon>
        <taxon>Discoba</taxon>
        <taxon>Euglenozoa</taxon>
        <taxon>Kinetoplastea</taxon>
        <taxon>Metakinetoplastina</taxon>
        <taxon>Trypanosomatida</taxon>
        <taxon>Trypanosomatidae</taxon>
        <taxon>Leishmaniinae</taxon>
        <taxon>Leishmania</taxon>
    </lineage>
</organism>
<dbReference type="OrthoDB" id="268048at2759"/>
<dbReference type="AlphaFoldDB" id="A0A836H290"/>
<proteinExistence type="predicted"/>
<accession>A0A836H290</accession>
<evidence type="ECO:0000313" key="2">
    <source>
        <dbReference type="EMBL" id="KAG5484484.1"/>
    </source>
</evidence>
<feature type="compositionally biased region" description="Low complexity" evidence="1">
    <location>
        <begin position="390"/>
        <end position="408"/>
    </location>
</feature>
<dbReference type="EMBL" id="JAFEUZ010000012">
    <property type="protein sequence ID" value="KAG5484484.1"/>
    <property type="molecule type" value="Genomic_DNA"/>
</dbReference>
<feature type="region of interest" description="Disordered" evidence="1">
    <location>
        <begin position="216"/>
        <end position="296"/>
    </location>
</feature>
<evidence type="ECO:0000256" key="1">
    <source>
        <dbReference type="SAM" id="MobiDB-lite"/>
    </source>
</evidence>
<feature type="region of interest" description="Disordered" evidence="1">
    <location>
        <begin position="81"/>
        <end position="104"/>
    </location>
</feature>
<comment type="caution">
    <text evidence="2">The sequence shown here is derived from an EMBL/GenBank/DDBJ whole genome shotgun (WGS) entry which is preliminary data.</text>
</comment>
<reference evidence="3" key="1">
    <citation type="journal article" date="2021" name="Microbiol. Resour. Announc.">
        <title>LGAAP: Leishmaniinae Genome Assembly and Annotation Pipeline.</title>
        <authorList>
            <person name="Almutairi H."/>
            <person name="Urbaniak M.D."/>
            <person name="Bates M.D."/>
            <person name="Jariyapan N."/>
            <person name="Kwakye-Nuako G."/>
            <person name="Thomaz-Soccol V."/>
            <person name="Al-Salem W.S."/>
            <person name="Dillon R.J."/>
            <person name="Bates P.A."/>
            <person name="Gatherer D."/>
        </authorList>
    </citation>
    <scope>NUCLEOTIDE SEQUENCE [LARGE SCALE GENOMIC DNA]</scope>
</reference>
<protein>
    <submittedName>
        <fullName evidence="2">Uncharacterized protein</fullName>
    </submittedName>
</protein>
<gene>
    <name evidence="2" type="ORF">LSCM1_07854</name>
</gene>
<dbReference type="GeneID" id="92517721"/>
<name>A0A836H290_9TRYP</name>
<feature type="region of interest" description="Disordered" evidence="1">
    <location>
        <begin position="390"/>
        <end position="421"/>
    </location>
</feature>
<evidence type="ECO:0000313" key="3">
    <source>
        <dbReference type="Proteomes" id="UP000673552"/>
    </source>
</evidence>
<dbReference type="Proteomes" id="UP000673552">
    <property type="component" value="Unassembled WGS sequence"/>
</dbReference>